<dbReference type="SMART" id="SM00530">
    <property type="entry name" value="HTH_XRE"/>
    <property type="match status" value="1"/>
</dbReference>
<dbReference type="PROSITE" id="PS50943">
    <property type="entry name" value="HTH_CROC1"/>
    <property type="match status" value="1"/>
</dbReference>
<evidence type="ECO:0000259" key="2">
    <source>
        <dbReference type="PROSITE" id="PS50943"/>
    </source>
</evidence>
<keyword evidence="1" id="KW-0238">DNA-binding</keyword>
<dbReference type="InterPro" id="IPR001387">
    <property type="entry name" value="Cro/C1-type_HTH"/>
</dbReference>
<keyword evidence="4" id="KW-1185">Reference proteome</keyword>
<feature type="domain" description="HTH cro/C1-type" evidence="2">
    <location>
        <begin position="9"/>
        <end position="64"/>
    </location>
</feature>
<evidence type="ECO:0000256" key="1">
    <source>
        <dbReference type="ARBA" id="ARBA00023125"/>
    </source>
</evidence>
<accession>A0ABU5UH99</accession>
<dbReference type="PANTHER" id="PTHR46558">
    <property type="entry name" value="TRACRIPTIONAL REGULATORY PROTEIN-RELATED-RELATED"/>
    <property type="match status" value="1"/>
</dbReference>
<gene>
    <name evidence="3" type="ORF">VB620_10630</name>
</gene>
<comment type="caution">
    <text evidence="3">The sequence shown here is derived from an EMBL/GenBank/DDBJ whole genome shotgun (WGS) entry which is preliminary data.</text>
</comment>
<dbReference type="Proteomes" id="UP001302120">
    <property type="component" value="Unassembled WGS sequence"/>
</dbReference>
<protein>
    <submittedName>
        <fullName evidence="3">Helix-turn-helix transcriptional regulator</fullName>
    </submittedName>
</protein>
<dbReference type="SUPFAM" id="SSF47413">
    <property type="entry name" value="lambda repressor-like DNA-binding domains"/>
    <property type="match status" value="1"/>
</dbReference>
<sequence>MKHKPKPRIALLREKAGLTQLELSRLVGVTESTIQNWESGRTGTDHIERIIRFCKALNCQVEDLIEDMKESSATSVSAPGSLGEIHSLLGTENSAVATNTNADVLAMEEEKFNRNHSDFLMG</sequence>
<dbReference type="Pfam" id="PF01381">
    <property type="entry name" value="HTH_3"/>
    <property type="match status" value="1"/>
</dbReference>
<evidence type="ECO:0000313" key="4">
    <source>
        <dbReference type="Proteomes" id="UP001302120"/>
    </source>
</evidence>
<dbReference type="Gene3D" id="1.10.260.40">
    <property type="entry name" value="lambda repressor-like DNA-binding domains"/>
    <property type="match status" value="1"/>
</dbReference>
<organism evidence="3 4">
    <name type="scientific">Nodularia harveyana UHCC-0300</name>
    <dbReference type="NCBI Taxonomy" id="2974287"/>
    <lineage>
        <taxon>Bacteria</taxon>
        <taxon>Bacillati</taxon>
        <taxon>Cyanobacteriota</taxon>
        <taxon>Cyanophyceae</taxon>
        <taxon>Nostocales</taxon>
        <taxon>Nodulariaceae</taxon>
        <taxon>Nodularia</taxon>
    </lineage>
</organism>
<name>A0ABU5UH99_9CYAN</name>
<dbReference type="PANTHER" id="PTHR46558:SF11">
    <property type="entry name" value="HTH-TYPE TRANSCRIPTIONAL REGULATOR XRE"/>
    <property type="match status" value="1"/>
</dbReference>
<dbReference type="RefSeq" id="WP_323196120.1">
    <property type="nucleotide sequence ID" value="NZ_JAYGHG010000014.1"/>
</dbReference>
<proteinExistence type="predicted"/>
<dbReference type="CDD" id="cd00093">
    <property type="entry name" value="HTH_XRE"/>
    <property type="match status" value="1"/>
</dbReference>
<dbReference type="InterPro" id="IPR010982">
    <property type="entry name" value="Lambda_DNA-bd_dom_sf"/>
</dbReference>
<dbReference type="EMBL" id="JAYGHG010000014">
    <property type="protein sequence ID" value="MEA5581791.1"/>
    <property type="molecule type" value="Genomic_DNA"/>
</dbReference>
<reference evidence="3 4" key="1">
    <citation type="submission" date="2023-12" db="EMBL/GenBank/DDBJ databases">
        <title>Baltic Sea Cyanobacteria.</title>
        <authorList>
            <person name="Delbaje E."/>
            <person name="Fewer D.P."/>
            <person name="Shishido T.K."/>
        </authorList>
    </citation>
    <scope>NUCLEOTIDE SEQUENCE [LARGE SCALE GENOMIC DNA]</scope>
    <source>
        <strain evidence="3 4">UHCC-0300</strain>
    </source>
</reference>
<evidence type="ECO:0000313" key="3">
    <source>
        <dbReference type="EMBL" id="MEA5581791.1"/>
    </source>
</evidence>